<evidence type="ECO:0008006" key="4">
    <source>
        <dbReference type="Google" id="ProtNLM"/>
    </source>
</evidence>
<feature type="transmembrane region" description="Helical" evidence="1">
    <location>
        <begin position="249"/>
        <end position="268"/>
    </location>
</feature>
<dbReference type="AlphaFoldDB" id="A0A437M4D5"/>
<name>A0A437M4D5_9SPHN</name>
<keyword evidence="1" id="KW-0812">Transmembrane</keyword>
<sequence length="431" mass="46395">MIRRHIRILAPFTALLLGFMALLLIRAPMPLERQRELCVINIQVAPNVRLLLNCDSAEFMRLGYAPSGLMEVGNARQSRPLFVAGAYALSWVFKPVAALLQPLVPTDGGPNPRGAGKVEFGLQNMLATYLAYLTINVACVLASWLVLVRLTAPGSVRAAGFAVICAGTILFANDVSKAFLWSPHTQMLNILVPMVACIIIARPPAMRMGLAIAAVAGVAMLIYANAMILFGALLIALFKRPAKTPIHNIGMVVAYALLFAVPTLGWGALVRLLVGSYYVIEAQKYDEFVWVLNAAMAGPATFVTAVWTMSWFFIRHALLYTIPPLIFVLFAAAHAARHGRAAFDKWWAGLRPLLAAPLLASGLSLGFFIFVGFQSPRLAYPAIPPLVALAAIALVQAKRVGGGWTGADRIILAALAIANAGYIVVKDGPWS</sequence>
<keyword evidence="1" id="KW-1133">Transmembrane helix</keyword>
<organism evidence="2 3">
    <name type="scientific">Sphingomonas crocodyli</name>
    <dbReference type="NCBI Taxonomy" id="1979270"/>
    <lineage>
        <taxon>Bacteria</taxon>
        <taxon>Pseudomonadati</taxon>
        <taxon>Pseudomonadota</taxon>
        <taxon>Alphaproteobacteria</taxon>
        <taxon>Sphingomonadales</taxon>
        <taxon>Sphingomonadaceae</taxon>
        <taxon>Sphingomonas</taxon>
    </lineage>
</organism>
<dbReference type="EMBL" id="SACN01000001">
    <property type="protein sequence ID" value="RVT92580.1"/>
    <property type="molecule type" value="Genomic_DNA"/>
</dbReference>
<feature type="transmembrane region" description="Helical" evidence="1">
    <location>
        <begin position="288"/>
        <end position="310"/>
    </location>
</feature>
<feature type="transmembrane region" description="Helical" evidence="1">
    <location>
        <begin position="317"/>
        <end position="336"/>
    </location>
</feature>
<feature type="transmembrane region" description="Helical" evidence="1">
    <location>
        <begin position="348"/>
        <end position="371"/>
    </location>
</feature>
<proteinExistence type="predicted"/>
<feature type="transmembrane region" description="Helical" evidence="1">
    <location>
        <begin position="126"/>
        <end position="146"/>
    </location>
</feature>
<dbReference type="Proteomes" id="UP000282971">
    <property type="component" value="Unassembled WGS sequence"/>
</dbReference>
<feature type="transmembrane region" description="Helical" evidence="1">
    <location>
        <begin position="158"/>
        <end position="175"/>
    </location>
</feature>
<feature type="transmembrane region" description="Helical" evidence="1">
    <location>
        <begin position="6"/>
        <end position="25"/>
    </location>
</feature>
<feature type="transmembrane region" description="Helical" evidence="1">
    <location>
        <begin position="187"/>
        <end position="205"/>
    </location>
</feature>
<dbReference type="OrthoDB" id="872114at2"/>
<feature type="transmembrane region" description="Helical" evidence="1">
    <location>
        <begin position="211"/>
        <end position="237"/>
    </location>
</feature>
<feature type="transmembrane region" description="Helical" evidence="1">
    <location>
        <begin position="378"/>
        <end position="397"/>
    </location>
</feature>
<comment type="caution">
    <text evidence="2">The sequence shown here is derived from an EMBL/GenBank/DDBJ whole genome shotgun (WGS) entry which is preliminary data.</text>
</comment>
<keyword evidence="1" id="KW-0472">Membrane</keyword>
<protein>
    <recommendedName>
        <fullName evidence="4">Glycosyltransferase RgtA/B/C/D-like domain-containing protein</fullName>
    </recommendedName>
</protein>
<feature type="transmembrane region" description="Helical" evidence="1">
    <location>
        <begin position="409"/>
        <end position="425"/>
    </location>
</feature>
<evidence type="ECO:0000313" key="3">
    <source>
        <dbReference type="Proteomes" id="UP000282971"/>
    </source>
</evidence>
<accession>A0A437M4D5</accession>
<evidence type="ECO:0000256" key="1">
    <source>
        <dbReference type="SAM" id="Phobius"/>
    </source>
</evidence>
<keyword evidence="3" id="KW-1185">Reference proteome</keyword>
<gene>
    <name evidence="2" type="ORF">EOD43_01245</name>
</gene>
<reference evidence="2 3" key="1">
    <citation type="submission" date="2019-01" db="EMBL/GenBank/DDBJ databases">
        <authorList>
            <person name="Chen W.-M."/>
        </authorList>
    </citation>
    <scope>NUCLEOTIDE SEQUENCE [LARGE SCALE GENOMIC DNA]</scope>
    <source>
        <strain evidence="2 3">CCP-7</strain>
    </source>
</reference>
<evidence type="ECO:0000313" key="2">
    <source>
        <dbReference type="EMBL" id="RVT92580.1"/>
    </source>
</evidence>
<dbReference type="RefSeq" id="WP_127740325.1">
    <property type="nucleotide sequence ID" value="NZ_SACN01000001.1"/>
</dbReference>